<protein>
    <submittedName>
        <fullName evidence="2">Uncharacterized protein</fullName>
    </submittedName>
</protein>
<dbReference type="PANTHER" id="PTHR34567:SF3">
    <property type="entry name" value="FK506-BINDING-LIKE PROTEIN"/>
    <property type="match status" value="1"/>
</dbReference>
<feature type="compositionally biased region" description="Basic and acidic residues" evidence="1">
    <location>
        <begin position="1"/>
        <end position="17"/>
    </location>
</feature>
<accession>A0ABY9CFN1</accession>
<dbReference type="Proteomes" id="UP001227230">
    <property type="component" value="Chromosome 8"/>
</dbReference>
<sequence>MGGRRRQGDYHHQESQKTRSLNRKPPLGNWQPTVPSWEKKFCSSVGSFSWQRLLENKRFIYLYDNVLQWNDSAGEEAFHNAKNRFWAQINGLPCDISLPDPDIYIDEIDWNCSIDPEMILDLEREPVDPDDCVKSEKVSSLGNSLLLLNQSFSCTGWGDAEEDIGKAADIPSGPGLWHHNQNVDNPWELSCTQNKGAVKATGWGDSEEPVEATGWGDCGEPVEATGWGNTNEPVKATGWGNSNEPVKATGWGDWDHQPVEATGWGDYYGAMEVPIWKDGWNNSSGWNQYENKYNDLENLKDRRAGGVWGTGNGNSRGEEVGYMSRYRSSRFHDNEYQADRGWRSGGRKRANFLFDEGSFLDKKAASQPRNTIHHCGPVSHHGSGKAGNSWSWKKPVS</sequence>
<proteinExistence type="predicted"/>
<feature type="region of interest" description="Disordered" evidence="1">
    <location>
        <begin position="365"/>
        <end position="397"/>
    </location>
</feature>
<keyword evidence="3" id="KW-1185">Reference proteome</keyword>
<evidence type="ECO:0000313" key="2">
    <source>
        <dbReference type="EMBL" id="WJZ93886.1"/>
    </source>
</evidence>
<organism evidence="2 3">
    <name type="scientific">Vitis vinifera</name>
    <name type="common">Grape</name>
    <dbReference type="NCBI Taxonomy" id="29760"/>
    <lineage>
        <taxon>Eukaryota</taxon>
        <taxon>Viridiplantae</taxon>
        <taxon>Streptophyta</taxon>
        <taxon>Embryophyta</taxon>
        <taxon>Tracheophyta</taxon>
        <taxon>Spermatophyta</taxon>
        <taxon>Magnoliopsida</taxon>
        <taxon>eudicotyledons</taxon>
        <taxon>Gunneridae</taxon>
        <taxon>Pentapetalae</taxon>
        <taxon>rosids</taxon>
        <taxon>Vitales</taxon>
        <taxon>Vitaceae</taxon>
        <taxon>Viteae</taxon>
        <taxon>Vitis</taxon>
    </lineage>
</organism>
<name>A0ABY9CFN1_VITVI</name>
<evidence type="ECO:0000313" key="3">
    <source>
        <dbReference type="Proteomes" id="UP001227230"/>
    </source>
</evidence>
<evidence type="ECO:0000256" key="1">
    <source>
        <dbReference type="SAM" id="MobiDB-lite"/>
    </source>
</evidence>
<dbReference type="PANTHER" id="PTHR34567">
    <property type="entry name" value="FK506-BINDING-LIKE PROTEIN"/>
    <property type="match status" value="1"/>
</dbReference>
<reference evidence="2 3" key="1">
    <citation type="journal article" date="2023" name="Hortic Res">
        <title>The complete reference genome for grapevine (Vitis vinifera L.) genetics and breeding.</title>
        <authorList>
            <person name="Shi X."/>
            <person name="Cao S."/>
            <person name="Wang X."/>
            <person name="Huang S."/>
            <person name="Wang Y."/>
            <person name="Liu Z."/>
            <person name="Liu W."/>
            <person name="Leng X."/>
            <person name="Peng Y."/>
            <person name="Wang N."/>
            <person name="Wang Y."/>
            <person name="Ma Z."/>
            <person name="Xu X."/>
            <person name="Zhang F."/>
            <person name="Xue H."/>
            <person name="Zhong H."/>
            <person name="Wang Y."/>
            <person name="Zhang K."/>
            <person name="Velt A."/>
            <person name="Avia K."/>
            <person name="Holtgrawe D."/>
            <person name="Grimplet J."/>
            <person name="Matus J.T."/>
            <person name="Ware D."/>
            <person name="Wu X."/>
            <person name="Wang H."/>
            <person name="Liu C."/>
            <person name="Fang Y."/>
            <person name="Rustenholz C."/>
            <person name="Cheng Z."/>
            <person name="Xiao H."/>
            <person name="Zhou Y."/>
        </authorList>
    </citation>
    <scope>NUCLEOTIDE SEQUENCE [LARGE SCALE GENOMIC DNA]</scope>
    <source>
        <strain evidence="3">cv. Pinot noir / PN40024</strain>
        <tissue evidence="2">Leaf</tissue>
    </source>
</reference>
<gene>
    <name evidence="2" type="ORF">VitviT2T_012788</name>
</gene>
<dbReference type="EMBL" id="CP126655">
    <property type="protein sequence ID" value="WJZ93886.1"/>
    <property type="molecule type" value="Genomic_DNA"/>
</dbReference>
<feature type="region of interest" description="Disordered" evidence="1">
    <location>
        <begin position="1"/>
        <end position="29"/>
    </location>
</feature>